<accession>A0ACB8SRM5</accession>
<evidence type="ECO:0000313" key="2">
    <source>
        <dbReference type="Proteomes" id="UP000814140"/>
    </source>
</evidence>
<reference evidence="1" key="1">
    <citation type="submission" date="2021-03" db="EMBL/GenBank/DDBJ databases">
        <authorList>
            <consortium name="DOE Joint Genome Institute"/>
            <person name="Ahrendt S."/>
            <person name="Looney B.P."/>
            <person name="Miyauchi S."/>
            <person name="Morin E."/>
            <person name="Drula E."/>
            <person name="Courty P.E."/>
            <person name="Chicoki N."/>
            <person name="Fauchery L."/>
            <person name="Kohler A."/>
            <person name="Kuo A."/>
            <person name="Labutti K."/>
            <person name="Pangilinan J."/>
            <person name="Lipzen A."/>
            <person name="Riley R."/>
            <person name="Andreopoulos W."/>
            <person name="He G."/>
            <person name="Johnson J."/>
            <person name="Barry K.W."/>
            <person name="Grigoriev I.V."/>
            <person name="Nagy L."/>
            <person name="Hibbett D."/>
            <person name="Henrissat B."/>
            <person name="Matheny P.B."/>
            <person name="Labbe J."/>
            <person name="Martin F."/>
        </authorList>
    </citation>
    <scope>NUCLEOTIDE SEQUENCE</scope>
    <source>
        <strain evidence="1">HHB10654</strain>
    </source>
</reference>
<organism evidence="1 2">
    <name type="scientific">Artomyces pyxidatus</name>
    <dbReference type="NCBI Taxonomy" id="48021"/>
    <lineage>
        <taxon>Eukaryota</taxon>
        <taxon>Fungi</taxon>
        <taxon>Dikarya</taxon>
        <taxon>Basidiomycota</taxon>
        <taxon>Agaricomycotina</taxon>
        <taxon>Agaricomycetes</taxon>
        <taxon>Russulales</taxon>
        <taxon>Auriscalpiaceae</taxon>
        <taxon>Artomyces</taxon>
    </lineage>
</organism>
<keyword evidence="2" id="KW-1185">Reference proteome</keyword>
<dbReference type="Proteomes" id="UP000814140">
    <property type="component" value="Unassembled WGS sequence"/>
</dbReference>
<evidence type="ECO:0000313" key="1">
    <source>
        <dbReference type="EMBL" id="KAI0059158.1"/>
    </source>
</evidence>
<protein>
    <submittedName>
        <fullName evidence="1">Uncharacterized protein</fullName>
    </submittedName>
</protein>
<comment type="caution">
    <text evidence="1">The sequence shown here is derived from an EMBL/GenBank/DDBJ whole genome shotgun (WGS) entry which is preliminary data.</text>
</comment>
<dbReference type="EMBL" id="MU277228">
    <property type="protein sequence ID" value="KAI0059158.1"/>
    <property type="molecule type" value="Genomic_DNA"/>
</dbReference>
<name>A0ACB8SRM5_9AGAM</name>
<sequence>MSDAPRRSSRASVRTAAPTPAPVASSSRQTPRPARTKAVKKAIDPDEQLRILLHEPTSALVGLDLSDIINATTLASFSPATQARLAALLPPSAFKSFIPTLGNSHPSLRQEPPPDAPVPDDSDVEMPTAASSPLTQPPSSPLSPPPSSPPAPAPSQLGPEASAESWQFEDTPPDVDPAFFTSPHFLSAMRTFQDHLYTGWLTAEHDAVVREYSEGVQAGTMHAPWKDVVWESEHGADEYTPEKEEQKAGDGLGKRVECKLSDLARAGFLKVDDLIAYKRRFMALSSTIESDVLIISIDPKSYSMDVRILTGPAAPLASSFVDPDPDKSVSIGASDNSEVTVLTAAQLETAILDGDGRVPRLSRPNGNAWKVFTVWRLPETGIEDDNGQGHRSGRVIQGTLFYLRSCYLSDQ</sequence>
<gene>
    <name evidence="1" type="ORF">BV25DRAFT_1901690</name>
</gene>
<reference evidence="1" key="2">
    <citation type="journal article" date="2022" name="New Phytol.">
        <title>Evolutionary transition to the ectomycorrhizal habit in the genomes of a hyperdiverse lineage of mushroom-forming fungi.</title>
        <authorList>
            <person name="Looney B."/>
            <person name="Miyauchi S."/>
            <person name="Morin E."/>
            <person name="Drula E."/>
            <person name="Courty P.E."/>
            <person name="Kohler A."/>
            <person name="Kuo A."/>
            <person name="LaButti K."/>
            <person name="Pangilinan J."/>
            <person name="Lipzen A."/>
            <person name="Riley R."/>
            <person name="Andreopoulos W."/>
            <person name="He G."/>
            <person name="Johnson J."/>
            <person name="Nolan M."/>
            <person name="Tritt A."/>
            <person name="Barry K.W."/>
            <person name="Grigoriev I.V."/>
            <person name="Nagy L.G."/>
            <person name="Hibbett D."/>
            <person name="Henrissat B."/>
            <person name="Matheny P.B."/>
            <person name="Labbe J."/>
            <person name="Martin F.M."/>
        </authorList>
    </citation>
    <scope>NUCLEOTIDE SEQUENCE</scope>
    <source>
        <strain evidence="1">HHB10654</strain>
    </source>
</reference>
<proteinExistence type="predicted"/>